<gene>
    <name evidence="8" type="ORF">D1012_04130</name>
</gene>
<keyword evidence="3" id="KW-0805">Transcription regulation</keyword>
<dbReference type="Gene3D" id="1.10.10.10">
    <property type="entry name" value="Winged helix-like DNA-binding domain superfamily/Winged helix DNA-binding domain"/>
    <property type="match status" value="1"/>
</dbReference>
<dbReference type="SMART" id="SM00345">
    <property type="entry name" value="HTH_GNTR"/>
    <property type="match status" value="1"/>
</dbReference>
<dbReference type="SUPFAM" id="SSF46785">
    <property type="entry name" value="Winged helix' DNA-binding domain"/>
    <property type="match status" value="1"/>
</dbReference>
<dbReference type="InterPro" id="IPR036388">
    <property type="entry name" value="WH-like_DNA-bd_sf"/>
</dbReference>
<dbReference type="RefSeq" id="WP_118150541.1">
    <property type="nucleotide sequence ID" value="NZ_QWEY01000002.1"/>
</dbReference>
<comment type="caution">
    <text evidence="8">The sequence shown here is derived from an EMBL/GenBank/DDBJ whole genome shotgun (WGS) entry which is preliminary data.</text>
</comment>
<organism evidence="8 9">
    <name type="scientific">Pseudotabrizicola alkalilacus</name>
    <dbReference type="NCBI Taxonomy" id="2305252"/>
    <lineage>
        <taxon>Bacteria</taxon>
        <taxon>Pseudomonadati</taxon>
        <taxon>Pseudomonadota</taxon>
        <taxon>Alphaproteobacteria</taxon>
        <taxon>Rhodobacterales</taxon>
        <taxon>Paracoccaceae</taxon>
        <taxon>Pseudotabrizicola</taxon>
    </lineage>
</organism>
<dbReference type="InterPro" id="IPR000524">
    <property type="entry name" value="Tscrpt_reg_HTH_GntR"/>
</dbReference>
<dbReference type="SUPFAM" id="SSF53383">
    <property type="entry name" value="PLP-dependent transferases"/>
    <property type="match status" value="1"/>
</dbReference>
<reference evidence="8 9" key="1">
    <citation type="submission" date="2018-08" db="EMBL/GenBank/DDBJ databases">
        <title>Flavobacterium tibetense sp. nov., isolated from a wetland YonghuCo on Tibetan Plateau.</title>
        <authorList>
            <person name="Phurbu D."/>
            <person name="Lu H."/>
            <person name="Xing P."/>
        </authorList>
    </citation>
    <scope>NUCLEOTIDE SEQUENCE [LARGE SCALE GENOMIC DNA]</scope>
    <source>
        <strain evidence="8 9">DJC</strain>
    </source>
</reference>
<evidence type="ECO:0000256" key="4">
    <source>
        <dbReference type="ARBA" id="ARBA00023125"/>
    </source>
</evidence>
<dbReference type="Pfam" id="PF00155">
    <property type="entry name" value="Aminotran_1_2"/>
    <property type="match status" value="1"/>
</dbReference>
<keyword evidence="8" id="KW-0032">Aminotransferase</keyword>
<name>A0A411Z665_9RHOB</name>
<comment type="similarity">
    <text evidence="1">In the C-terminal section; belongs to the class-I pyridoxal-phosphate-dependent aminotransferase family.</text>
</comment>
<dbReference type="AlphaFoldDB" id="A0A411Z665"/>
<dbReference type="InterPro" id="IPR015422">
    <property type="entry name" value="PyrdxlP-dep_Trfase_small"/>
</dbReference>
<evidence type="ECO:0000313" key="8">
    <source>
        <dbReference type="EMBL" id="RGP38502.1"/>
    </source>
</evidence>
<dbReference type="PANTHER" id="PTHR46577:SF1">
    <property type="entry name" value="HTH-TYPE TRANSCRIPTIONAL REGULATORY PROTEIN GABR"/>
    <property type="match status" value="1"/>
</dbReference>
<evidence type="ECO:0000256" key="2">
    <source>
        <dbReference type="ARBA" id="ARBA00022898"/>
    </source>
</evidence>
<sequence>MKTWVPTLGTNGKPRYLEIADAIERDANSGVLSSGDRLPPQRRLAEVLGLDFTTISRAYTEAQARGLVESHVGRGTFVRARPVATGPTADPRRAREQDLSMNLPPEPNDPALLAAMRAGLETVAVNLVPLLRYQSTIGSEMDRAAALSWLSMRGMVPNLDRIVVTPGAHATMVAVLTILASPGDTILCEAITYPGLRSIAARAGLTLIGLPVDASGILPDALSAAILKHQPKALYLNPTLHNPTTLTIPAARRMEIADILQRHRLPLIEDDAYGFVQPNAPAPFATLVPALTWHIGGLAKCIGAGLRLAFTIAPDSRSSYQLAQSLRVANVMASPLSMALVTRWIEDGTADRICRFIRAESAARQDMAEKVLHGFQFDADRHAFNIWLKLPAGVSRAELMGRMNGHGIGLMPSDAFTVLGAPNEHVRICLGGSITREGLRNGLSLLANGLNGETWLG</sequence>
<evidence type="ECO:0000256" key="3">
    <source>
        <dbReference type="ARBA" id="ARBA00023015"/>
    </source>
</evidence>
<dbReference type="GO" id="GO:0003677">
    <property type="term" value="F:DNA binding"/>
    <property type="evidence" value="ECO:0007669"/>
    <property type="project" value="UniProtKB-KW"/>
</dbReference>
<feature type="domain" description="HTH gntR-type" evidence="7">
    <location>
        <begin position="13"/>
        <end position="81"/>
    </location>
</feature>
<dbReference type="InterPro" id="IPR015421">
    <property type="entry name" value="PyrdxlP-dep_Trfase_major"/>
</dbReference>
<evidence type="ECO:0000256" key="1">
    <source>
        <dbReference type="ARBA" id="ARBA00005384"/>
    </source>
</evidence>
<evidence type="ECO:0000256" key="5">
    <source>
        <dbReference type="ARBA" id="ARBA00023163"/>
    </source>
</evidence>
<evidence type="ECO:0000259" key="7">
    <source>
        <dbReference type="PROSITE" id="PS50949"/>
    </source>
</evidence>
<evidence type="ECO:0000313" key="9">
    <source>
        <dbReference type="Proteomes" id="UP000284547"/>
    </source>
</evidence>
<proteinExistence type="inferred from homology"/>
<dbReference type="PANTHER" id="PTHR46577">
    <property type="entry name" value="HTH-TYPE TRANSCRIPTIONAL REGULATORY PROTEIN GABR"/>
    <property type="match status" value="1"/>
</dbReference>
<feature type="region of interest" description="Disordered" evidence="6">
    <location>
        <begin position="82"/>
        <end position="103"/>
    </location>
</feature>
<keyword evidence="9" id="KW-1185">Reference proteome</keyword>
<dbReference type="GO" id="GO:0030170">
    <property type="term" value="F:pyridoxal phosphate binding"/>
    <property type="evidence" value="ECO:0007669"/>
    <property type="project" value="InterPro"/>
</dbReference>
<keyword evidence="8" id="KW-0808">Transferase</keyword>
<keyword evidence="5" id="KW-0804">Transcription</keyword>
<dbReference type="EMBL" id="QWEY01000002">
    <property type="protein sequence ID" value="RGP38502.1"/>
    <property type="molecule type" value="Genomic_DNA"/>
</dbReference>
<keyword evidence="2" id="KW-0663">Pyridoxal phosphate</keyword>
<keyword evidence="4" id="KW-0238">DNA-binding</keyword>
<dbReference type="Gene3D" id="3.90.1150.10">
    <property type="entry name" value="Aspartate Aminotransferase, domain 1"/>
    <property type="match status" value="1"/>
</dbReference>
<dbReference type="Gene3D" id="3.40.640.10">
    <property type="entry name" value="Type I PLP-dependent aspartate aminotransferase-like (Major domain)"/>
    <property type="match status" value="1"/>
</dbReference>
<dbReference type="InterPro" id="IPR004839">
    <property type="entry name" value="Aminotransferase_I/II_large"/>
</dbReference>
<dbReference type="Proteomes" id="UP000284547">
    <property type="component" value="Unassembled WGS sequence"/>
</dbReference>
<dbReference type="OrthoDB" id="9794015at2"/>
<dbReference type="GO" id="GO:0003700">
    <property type="term" value="F:DNA-binding transcription factor activity"/>
    <property type="evidence" value="ECO:0007669"/>
    <property type="project" value="InterPro"/>
</dbReference>
<evidence type="ECO:0000256" key="6">
    <source>
        <dbReference type="SAM" id="MobiDB-lite"/>
    </source>
</evidence>
<protein>
    <submittedName>
        <fullName evidence="8">PLP-dependent aminotransferase family protein</fullName>
    </submittedName>
</protein>
<dbReference type="PROSITE" id="PS50949">
    <property type="entry name" value="HTH_GNTR"/>
    <property type="match status" value="1"/>
</dbReference>
<dbReference type="Pfam" id="PF00392">
    <property type="entry name" value="GntR"/>
    <property type="match status" value="1"/>
</dbReference>
<dbReference type="InterPro" id="IPR036390">
    <property type="entry name" value="WH_DNA-bd_sf"/>
</dbReference>
<dbReference type="CDD" id="cd00609">
    <property type="entry name" value="AAT_like"/>
    <property type="match status" value="1"/>
</dbReference>
<dbReference type="CDD" id="cd07377">
    <property type="entry name" value="WHTH_GntR"/>
    <property type="match status" value="1"/>
</dbReference>
<dbReference type="GO" id="GO:0008483">
    <property type="term" value="F:transaminase activity"/>
    <property type="evidence" value="ECO:0007669"/>
    <property type="project" value="UniProtKB-KW"/>
</dbReference>
<dbReference type="InterPro" id="IPR051446">
    <property type="entry name" value="HTH_trans_reg/aminotransferase"/>
</dbReference>
<dbReference type="InterPro" id="IPR015424">
    <property type="entry name" value="PyrdxlP-dep_Trfase"/>
</dbReference>
<accession>A0A411Z665</accession>